<dbReference type="SUPFAM" id="SSF56712">
    <property type="entry name" value="Prokaryotic type I DNA topoisomerase"/>
    <property type="match status" value="1"/>
</dbReference>
<dbReference type="GO" id="GO:0008270">
    <property type="term" value="F:zinc ion binding"/>
    <property type="evidence" value="ECO:0007669"/>
    <property type="project" value="UniProtKB-KW"/>
</dbReference>
<dbReference type="InterPro" id="IPR000380">
    <property type="entry name" value="Topo_IA"/>
</dbReference>
<evidence type="ECO:0000256" key="12">
    <source>
        <dbReference type="ARBA" id="ARBA00031985"/>
    </source>
</evidence>
<dbReference type="SMART" id="SM00493">
    <property type="entry name" value="TOPRIM"/>
    <property type="match status" value="1"/>
</dbReference>
<evidence type="ECO:0000256" key="2">
    <source>
        <dbReference type="ARBA" id="ARBA00009446"/>
    </source>
</evidence>
<keyword evidence="6" id="KW-0863">Zinc-finger</keyword>
<comment type="similarity">
    <text evidence="2">Belongs to the type IA topoisomerase family.</text>
</comment>
<evidence type="ECO:0000313" key="18">
    <source>
        <dbReference type="Proteomes" id="UP000514628"/>
    </source>
</evidence>
<name>A0A974MUR7_CAMFE</name>
<proteinExistence type="inferred from homology"/>
<dbReference type="Gene3D" id="3.40.50.140">
    <property type="match status" value="1"/>
</dbReference>
<dbReference type="PROSITE" id="PS52039">
    <property type="entry name" value="TOPO_IA_2"/>
    <property type="match status" value="1"/>
</dbReference>
<dbReference type="GO" id="GO:0003677">
    <property type="term" value="F:DNA binding"/>
    <property type="evidence" value="ECO:0007669"/>
    <property type="project" value="UniProtKB-KW"/>
</dbReference>
<dbReference type="Pfam" id="PF01396">
    <property type="entry name" value="Zn_ribbon_Top1"/>
    <property type="match status" value="2"/>
</dbReference>
<geneLocation type="plasmid" evidence="18">
    <name>pcfviadri1362_p2</name>
</geneLocation>
<dbReference type="Pfam" id="PF01131">
    <property type="entry name" value="Topoisom_bac"/>
    <property type="match status" value="1"/>
</dbReference>
<evidence type="ECO:0000256" key="10">
    <source>
        <dbReference type="ARBA" id="ARBA00023235"/>
    </source>
</evidence>
<keyword evidence="7" id="KW-0862">Zinc</keyword>
<dbReference type="GO" id="GO:0003917">
    <property type="term" value="F:DNA topoisomerase type I (single strand cut, ATP-independent) activity"/>
    <property type="evidence" value="ECO:0007669"/>
    <property type="project" value="UniProtKB-EC"/>
</dbReference>
<organism evidence="17 18">
    <name type="scientific">Campylobacter fetus</name>
    <dbReference type="NCBI Taxonomy" id="196"/>
    <lineage>
        <taxon>Bacteria</taxon>
        <taxon>Pseudomonadati</taxon>
        <taxon>Campylobacterota</taxon>
        <taxon>Epsilonproteobacteria</taxon>
        <taxon>Campylobacterales</taxon>
        <taxon>Campylobacteraceae</taxon>
        <taxon>Campylobacter</taxon>
    </lineage>
</organism>
<protein>
    <recommendedName>
        <fullName evidence="3">DNA topoisomerase</fullName>
        <ecNumber evidence="3">5.6.2.1</ecNumber>
    </recommendedName>
    <alternativeName>
        <fullName evidence="14">Omega-protein</fullName>
    </alternativeName>
    <alternativeName>
        <fullName evidence="13">Relaxing enzyme</fullName>
    </alternativeName>
    <alternativeName>
        <fullName evidence="11">Swivelase</fullName>
    </alternativeName>
    <alternativeName>
        <fullName evidence="12">Untwisting enzyme</fullName>
    </alternativeName>
</protein>
<dbReference type="Gene3D" id="1.10.290.10">
    <property type="entry name" value="Topoisomerase I, domain 4"/>
    <property type="match status" value="1"/>
</dbReference>
<gene>
    <name evidence="17" type="ORF">GZ989_011305</name>
</gene>
<dbReference type="CDD" id="cd03362">
    <property type="entry name" value="TOPRIM_TopoIA_TopoIII"/>
    <property type="match status" value="1"/>
</dbReference>
<dbReference type="PANTHER" id="PTHR11390:SF21">
    <property type="entry name" value="DNA TOPOISOMERASE 3-ALPHA"/>
    <property type="match status" value="1"/>
</dbReference>
<keyword evidence="17" id="KW-0614">Plasmid</keyword>
<evidence type="ECO:0000256" key="9">
    <source>
        <dbReference type="ARBA" id="ARBA00023125"/>
    </source>
</evidence>
<feature type="domain" description="Toprim" evidence="15">
    <location>
        <begin position="1"/>
        <end position="135"/>
    </location>
</feature>
<dbReference type="Gene3D" id="2.70.20.10">
    <property type="entry name" value="Topoisomerase I, domain 3"/>
    <property type="match status" value="1"/>
</dbReference>
<evidence type="ECO:0000313" key="17">
    <source>
        <dbReference type="EMBL" id="QMS59893.1"/>
    </source>
</evidence>
<dbReference type="InterPro" id="IPR013825">
    <property type="entry name" value="Topo_IA_cen_sub2"/>
</dbReference>
<keyword evidence="4" id="KW-0479">Metal-binding</keyword>
<dbReference type="PROSITE" id="PS50880">
    <property type="entry name" value="TOPRIM"/>
    <property type="match status" value="1"/>
</dbReference>
<sequence length="725" mass="82497">MRLFIAEKPELGRAIAGALDGNTANSNGYIQKGDNIITWAFGHILSLAEPHDYDTKWEKWDLADLPLKIDNFKYKPLPKSKEQLKIICDLIKKKEITEIIHCGDADDEGQILIEEILNYANNHKPVKRLLINDNTEKGVKQALKNIKDNKEFYGLAQRGFARSQADWIVGINLTRAFTTKARMQGYQGVLSLGRVQTPILSMIVNRDIEHENFKSSYYFSIVGTFGISGKIIRANLVTDEKISDENVAIDIKNQSKGKQANITLNTEHKTENPPLPYSLLKLQVDCSKIFGLKPDKTLEITQKLREEYKCITYNRSDCEYLPTTLYEQSSEIIEALKSNFNNDNNISEFISNTNLSIKSIAFNDGNITAHHAIIPTAQSFDITKLNKEQLDVYTLITKRFLAQFFPKKEFDSTSLEINIQDNIFKTHQINITKPSFEIFTKSIDENSEDIDNVKNSIDLRELQDGQNTTCQDIEILKKKTNPKPYYTMATLLKDLTGVAKYAKDERIKKLLLEKDKGKKGENGGIGTPATRSAHISNLIDKEYIEVSNDKKQVIKSTKKGRDLISLAPKSLNCVDMTALWFEEQKQIENNELTKDKFLASVTNLVKNEIEEIKSSGMKNFASEYKCPKCGSALIRRESKNKKGSFFWGCANYKNCDIGFIDDEKGKPVFEKKEQAQTSNILCPTCKKGKLERKKNQKGNYWWGCSEWKNGCKAMFYDEDGKPKIS</sequence>
<dbReference type="Proteomes" id="UP000514628">
    <property type="component" value="Plasmid pCFViADRI1362_P2"/>
</dbReference>
<dbReference type="GO" id="GO:0043597">
    <property type="term" value="C:cytoplasmic replication fork"/>
    <property type="evidence" value="ECO:0007669"/>
    <property type="project" value="TreeGrafter"/>
</dbReference>
<dbReference type="GO" id="GO:0006281">
    <property type="term" value="P:DNA repair"/>
    <property type="evidence" value="ECO:0007669"/>
    <property type="project" value="TreeGrafter"/>
</dbReference>
<evidence type="ECO:0000256" key="11">
    <source>
        <dbReference type="ARBA" id="ARBA00030003"/>
    </source>
</evidence>
<evidence type="ECO:0000256" key="1">
    <source>
        <dbReference type="ARBA" id="ARBA00000213"/>
    </source>
</evidence>
<dbReference type="InterPro" id="IPR013824">
    <property type="entry name" value="Topo_IA_cen_sub1"/>
</dbReference>
<feature type="domain" description="Topo IA-type catalytic" evidence="16">
    <location>
        <begin position="152"/>
        <end position="610"/>
    </location>
</feature>
<dbReference type="InterPro" id="IPR005738">
    <property type="entry name" value="TopoIII"/>
</dbReference>
<dbReference type="InterPro" id="IPR003601">
    <property type="entry name" value="Topo_IA_2"/>
</dbReference>
<dbReference type="Pfam" id="PF01751">
    <property type="entry name" value="Toprim"/>
    <property type="match status" value="1"/>
</dbReference>
<keyword evidence="9" id="KW-0238">DNA-binding</keyword>
<dbReference type="EC" id="5.6.2.1" evidence="3"/>
<dbReference type="InterPro" id="IPR023405">
    <property type="entry name" value="Topo_IA_core_domain"/>
</dbReference>
<dbReference type="PRINTS" id="PR00417">
    <property type="entry name" value="PRTPISMRASEI"/>
</dbReference>
<keyword evidence="5" id="KW-0677">Repeat</keyword>
<dbReference type="PANTHER" id="PTHR11390">
    <property type="entry name" value="PROKARYOTIC DNA TOPOISOMERASE"/>
    <property type="match status" value="1"/>
</dbReference>
<dbReference type="InterPro" id="IPR013826">
    <property type="entry name" value="Topo_IA_cen_sub3"/>
</dbReference>
<evidence type="ECO:0000256" key="4">
    <source>
        <dbReference type="ARBA" id="ARBA00022723"/>
    </source>
</evidence>
<dbReference type="InterPro" id="IPR003602">
    <property type="entry name" value="Topo_IA_DNA-bd_dom"/>
</dbReference>
<evidence type="ECO:0000256" key="7">
    <source>
        <dbReference type="ARBA" id="ARBA00022833"/>
    </source>
</evidence>
<dbReference type="InterPro" id="IPR013497">
    <property type="entry name" value="Topo_IA_cen"/>
</dbReference>
<dbReference type="NCBIfam" id="NF005829">
    <property type="entry name" value="PRK07726.1"/>
    <property type="match status" value="1"/>
</dbReference>
<evidence type="ECO:0000256" key="8">
    <source>
        <dbReference type="ARBA" id="ARBA00023029"/>
    </source>
</evidence>
<dbReference type="InterPro" id="IPR006171">
    <property type="entry name" value="TOPRIM_dom"/>
</dbReference>
<dbReference type="InterPro" id="IPR034144">
    <property type="entry name" value="TOPRIM_TopoIII"/>
</dbReference>
<dbReference type="EMBL" id="CP059434">
    <property type="protein sequence ID" value="QMS59893.1"/>
    <property type="molecule type" value="Genomic_DNA"/>
</dbReference>
<dbReference type="InterPro" id="IPR013498">
    <property type="entry name" value="Topo_IA_Znf"/>
</dbReference>
<dbReference type="Gene3D" id="3.30.65.10">
    <property type="entry name" value="Bacterial Topoisomerase I, domain 1"/>
    <property type="match status" value="1"/>
</dbReference>
<dbReference type="RefSeq" id="WP_065843576.1">
    <property type="nucleotide sequence ID" value="NZ_CP059434.1"/>
</dbReference>
<evidence type="ECO:0000256" key="14">
    <source>
        <dbReference type="ARBA" id="ARBA00032877"/>
    </source>
</evidence>
<evidence type="ECO:0000259" key="15">
    <source>
        <dbReference type="PROSITE" id="PS50880"/>
    </source>
</evidence>
<evidence type="ECO:0000256" key="3">
    <source>
        <dbReference type="ARBA" id="ARBA00012891"/>
    </source>
</evidence>
<dbReference type="GO" id="GO:0006310">
    <property type="term" value="P:DNA recombination"/>
    <property type="evidence" value="ECO:0007669"/>
    <property type="project" value="TreeGrafter"/>
</dbReference>
<keyword evidence="10" id="KW-0413">Isomerase</keyword>
<comment type="catalytic activity">
    <reaction evidence="1">
        <text>ATP-independent breakage of single-stranded DNA, followed by passage and rejoining.</text>
        <dbReference type="EC" id="5.6.2.1"/>
    </reaction>
</comment>
<evidence type="ECO:0000259" key="16">
    <source>
        <dbReference type="PROSITE" id="PS52039"/>
    </source>
</evidence>
<accession>A0A974MUR7</accession>
<keyword evidence="8" id="KW-0799">Topoisomerase</keyword>
<evidence type="ECO:0000256" key="13">
    <source>
        <dbReference type="ARBA" id="ARBA00032235"/>
    </source>
</evidence>
<dbReference type="GO" id="GO:0006265">
    <property type="term" value="P:DNA topological change"/>
    <property type="evidence" value="ECO:0007669"/>
    <property type="project" value="InterPro"/>
</dbReference>
<evidence type="ECO:0000256" key="6">
    <source>
        <dbReference type="ARBA" id="ARBA00022771"/>
    </source>
</evidence>
<dbReference type="Gene3D" id="1.10.460.10">
    <property type="entry name" value="Topoisomerase I, domain 2"/>
    <property type="match status" value="1"/>
</dbReference>
<dbReference type="AlphaFoldDB" id="A0A974MUR7"/>
<evidence type="ECO:0000256" key="5">
    <source>
        <dbReference type="ARBA" id="ARBA00022737"/>
    </source>
</evidence>
<dbReference type="SMART" id="SM00436">
    <property type="entry name" value="TOP1Bc"/>
    <property type="match status" value="1"/>
</dbReference>
<dbReference type="NCBIfam" id="TIGR01056">
    <property type="entry name" value="topB"/>
    <property type="match status" value="1"/>
</dbReference>
<reference evidence="18" key="1">
    <citation type="submission" date="2020-07" db="EMBL/GenBank/DDBJ databases">
        <title>A comparison of fourteen fully characterised mammalian-associated Campylobacter fetus isolates suggests a mechanism by which bovine-adapted biotypes have evolved high genomic plasticity.</title>
        <authorList>
            <person name="Nadin-Davis S.A."/>
            <person name="Chmara J.T."/>
            <person name="Carillo C."/>
            <person name="Amoako K."/>
            <person name="Goji N."/>
            <person name="Duceppe M.-O."/>
            <person name="Devenish J."/>
        </authorList>
    </citation>
    <scope>NUCLEOTIDE SEQUENCE [LARGE SCALE GENOMIC DNA]</scope>
    <source>
        <strain evidence="18">CFViADRI1362</strain>
        <plasmid evidence="18">pcfviadri1362_p2</plasmid>
    </source>
</reference>
<dbReference type="SMART" id="SM00437">
    <property type="entry name" value="TOP1Ac"/>
    <property type="match status" value="1"/>
</dbReference>